<name>A0A3D8R1N9_9HELO</name>
<dbReference type="InterPro" id="IPR050732">
    <property type="entry name" value="Beta-glucan_modifiers"/>
</dbReference>
<dbReference type="SUPFAM" id="SSF51445">
    <property type="entry name" value="(Trans)glycosidases"/>
    <property type="match status" value="1"/>
</dbReference>
<evidence type="ECO:0000256" key="8">
    <source>
        <dbReference type="ARBA" id="ARBA00024983"/>
    </source>
</evidence>
<evidence type="ECO:0000256" key="7">
    <source>
        <dbReference type="ARBA" id="ARBA00023295"/>
    </source>
</evidence>
<gene>
    <name evidence="14" type="ORF">BP6252_09140</name>
</gene>
<feature type="signal peptide" evidence="13">
    <location>
        <begin position="1"/>
        <end position="19"/>
    </location>
</feature>
<evidence type="ECO:0000256" key="10">
    <source>
        <dbReference type="ARBA" id="ARBA00041495"/>
    </source>
</evidence>
<dbReference type="EMBL" id="PDLM01000010">
    <property type="protein sequence ID" value="RDW67744.1"/>
    <property type="molecule type" value="Genomic_DNA"/>
</dbReference>
<proteinExistence type="inferred from homology"/>
<comment type="caution">
    <text evidence="14">The sequence shown here is derived from an EMBL/GenBank/DDBJ whole genome shotgun (WGS) entry which is preliminary data.</text>
</comment>
<dbReference type="AlphaFoldDB" id="A0A3D8R1N9"/>
<dbReference type="InterPro" id="IPR017853">
    <property type="entry name" value="GH"/>
</dbReference>
<evidence type="ECO:0000256" key="6">
    <source>
        <dbReference type="ARBA" id="ARBA00022801"/>
    </source>
</evidence>
<organism evidence="14 15">
    <name type="scientific">Coleophoma cylindrospora</name>
    <dbReference type="NCBI Taxonomy" id="1849047"/>
    <lineage>
        <taxon>Eukaryota</taxon>
        <taxon>Fungi</taxon>
        <taxon>Dikarya</taxon>
        <taxon>Ascomycota</taxon>
        <taxon>Pezizomycotina</taxon>
        <taxon>Leotiomycetes</taxon>
        <taxon>Helotiales</taxon>
        <taxon>Dermateaceae</taxon>
        <taxon>Coleophoma</taxon>
    </lineage>
</organism>
<keyword evidence="5 13" id="KW-0732">Signal</keyword>
<reference evidence="14 15" key="1">
    <citation type="journal article" date="2018" name="IMA Fungus">
        <title>IMA Genome-F 9: Draft genome sequence of Annulohypoxylon stygium, Aspergillus mulundensis, Berkeleyomyces basicola (syn. Thielaviopsis basicola), Ceratocystis smalleyi, two Cercospora beticola strains, Coleophoma cylindrospora, Fusarium fracticaudum, Phialophora cf. hyalina, and Morchella septimelata.</title>
        <authorList>
            <person name="Wingfield B.D."/>
            <person name="Bills G.F."/>
            <person name="Dong Y."/>
            <person name="Huang W."/>
            <person name="Nel W.J."/>
            <person name="Swalarsk-Parry B.S."/>
            <person name="Vaghefi N."/>
            <person name="Wilken P.M."/>
            <person name="An Z."/>
            <person name="de Beer Z.W."/>
            <person name="De Vos L."/>
            <person name="Chen L."/>
            <person name="Duong T.A."/>
            <person name="Gao Y."/>
            <person name="Hammerbacher A."/>
            <person name="Kikkert J.R."/>
            <person name="Li Y."/>
            <person name="Li H."/>
            <person name="Li K."/>
            <person name="Li Q."/>
            <person name="Liu X."/>
            <person name="Ma X."/>
            <person name="Naidoo K."/>
            <person name="Pethybridge S.J."/>
            <person name="Sun J."/>
            <person name="Steenkamp E.T."/>
            <person name="van der Nest M.A."/>
            <person name="van Wyk S."/>
            <person name="Wingfield M.J."/>
            <person name="Xiong C."/>
            <person name="Yue Q."/>
            <person name="Zhang X."/>
        </authorList>
    </citation>
    <scope>NUCLEOTIDE SEQUENCE [LARGE SCALE GENOMIC DNA]</scope>
    <source>
        <strain evidence="14 15">BP6252</strain>
    </source>
</reference>
<evidence type="ECO:0000256" key="4">
    <source>
        <dbReference type="ARBA" id="ARBA00022525"/>
    </source>
</evidence>
<keyword evidence="3" id="KW-0134">Cell wall</keyword>
<evidence type="ECO:0000256" key="1">
    <source>
        <dbReference type="ARBA" id="ARBA00004191"/>
    </source>
</evidence>
<keyword evidence="4" id="KW-0964">Secreted</keyword>
<sequence length="573" mass="57954">MKAGVFAVAAAAVVSGVAARKHGRHAHEAFHLERAAQLSTASPSNETCGCTTYVTTITGAPTLYFPPAPSTTAVPSTSTIISSSISTKASTSSPAAVVPTPNPTTCPTPGTYTIPATTLTLTESTTVCAATSATITPGVYTTGGVTTIVTEATTVTCPYAAVSTDDSGVVTSTILSTTYVCPAAGTYTVGPVTTTASESTVWVYPVPTSYAPGTYTAPEITTTITETDYVVYCPFTSSAEALTSTSVAPVSTTAPAVTYAPSSSAYVAPYVAPSSAVASSSYVVEVASTSSAAPKSSSTSSSSSSVSLGSTTDQWAIVYTPYTSTGSCKTQAEVLVDVALIALRGFSALRVYSTDCSALEFIGNACKISGVKMILGVYITSTGTSAAQEQVDAIATWAQWDLVELISVGNEAVFNGYITASALAGFISSSASSFKSAGYTGPVTTTEPLNIWQASTAELCSVVDVVGCNIHPFFNAAVSASEAGSFVSSQLSIVDGLCSGKSGITLETGWPTAGSCNGAACPGTSEQAAALSAIRSLVGGKSCILSFANDLWKAPGEFGCEQSWGAINFFADL</sequence>
<accession>A0A3D8R1N9</accession>
<evidence type="ECO:0000256" key="11">
    <source>
        <dbReference type="ARBA" id="ARBA00041516"/>
    </source>
</evidence>
<dbReference type="PANTHER" id="PTHR16631">
    <property type="entry name" value="GLUCAN 1,3-BETA-GLUCOSIDASE"/>
    <property type="match status" value="1"/>
</dbReference>
<comment type="subcellular location">
    <subcellularLocation>
        <location evidence="1">Secreted</location>
        <location evidence="1">Cell wall</location>
    </subcellularLocation>
</comment>
<evidence type="ECO:0000313" key="14">
    <source>
        <dbReference type="EMBL" id="RDW67744.1"/>
    </source>
</evidence>
<evidence type="ECO:0000256" key="9">
    <source>
        <dbReference type="ARBA" id="ARBA00039284"/>
    </source>
</evidence>
<evidence type="ECO:0000256" key="13">
    <source>
        <dbReference type="SAM" id="SignalP"/>
    </source>
</evidence>
<dbReference type="GO" id="GO:0009986">
    <property type="term" value="C:cell surface"/>
    <property type="evidence" value="ECO:0007669"/>
    <property type="project" value="TreeGrafter"/>
</dbReference>
<dbReference type="STRING" id="1849047.A0A3D8R1N9"/>
<evidence type="ECO:0000256" key="12">
    <source>
        <dbReference type="ARBA" id="ARBA00042762"/>
    </source>
</evidence>
<feature type="chain" id="PRO_5017694658" description="Probable beta-glucosidase btgE" evidence="13">
    <location>
        <begin position="20"/>
        <end position="573"/>
    </location>
</feature>
<dbReference type="Proteomes" id="UP000256645">
    <property type="component" value="Unassembled WGS sequence"/>
</dbReference>
<dbReference type="GO" id="GO:0009277">
    <property type="term" value="C:fungal-type cell wall"/>
    <property type="evidence" value="ECO:0007669"/>
    <property type="project" value="TreeGrafter"/>
</dbReference>
<comment type="similarity">
    <text evidence="2">Belongs to the glycosyl hydrolase 17 family.</text>
</comment>
<protein>
    <recommendedName>
        <fullName evidence="9">Probable beta-glucosidase btgE</fullName>
    </recommendedName>
    <alternativeName>
        <fullName evidence="10">Beta-D-glucoside glucohydrolase btgE</fullName>
    </alternativeName>
    <alternativeName>
        <fullName evidence="12">Cellobiase btgE</fullName>
    </alternativeName>
    <alternativeName>
        <fullName evidence="11">Gentiobiase btgE</fullName>
    </alternativeName>
</protein>
<evidence type="ECO:0000313" key="15">
    <source>
        <dbReference type="Proteomes" id="UP000256645"/>
    </source>
</evidence>
<dbReference type="GO" id="GO:0042973">
    <property type="term" value="F:glucan endo-1,3-beta-D-glucosidase activity"/>
    <property type="evidence" value="ECO:0007669"/>
    <property type="project" value="TreeGrafter"/>
</dbReference>
<evidence type="ECO:0000256" key="5">
    <source>
        <dbReference type="ARBA" id="ARBA00022729"/>
    </source>
</evidence>
<keyword evidence="6" id="KW-0378">Hydrolase</keyword>
<evidence type="ECO:0000256" key="2">
    <source>
        <dbReference type="ARBA" id="ARBA00008773"/>
    </source>
</evidence>
<dbReference type="OrthoDB" id="4082933at2759"/>
<evidence type="ECO:0000256" key="3">
    <source>
        <dbReference type="ARBA" id="ARBA00022512"/>
    </source>
</evidence>
<dbReference type="GO" id="GO:0005576">
    <property type="term" value="C:extracellular region"/>
    <property type="evidence" value="ECO:0007669"/>
    <property type="project" value="TreeGrafter"/>
</dbReference>
<comment type="function">
    <text evidence="8">Beta-glucosidases are one of a number of cellulolytic enzymes involved in the degradation of cellulosic biomass. Catalyzes the last step releasing glucose from the inhibitory cellobiose.</text>
</comment>
<dbReference type="GO" id="GO:0071555">
    <property type="term" value="P:cell wall organization"/>
    <property type="evidence" value="ECO:0007669"/>
    <property type="project" value="TreeGrafter"/>
</dbReference>
<keyword evidence="7" id="KW-0326">Glycosidase</keyword>
<dbReference type="PANTHER" id="PTHR16631:SF24">
    <property type="entry name" value="FAMILY 17 GLUCOSIDASE SCW11-RELATED"/>
    <property type="match status" value="1"/>
</dbReference>
<keyword evidence="15" id="KW-1185">Reference proteome</keyword>
<dbReference type="Gene3D" id="3.20.20.80">
    <property type="entry name" value="Glycosidases"/>
    <property type="match status" value="1"/>
</dbReference>